<dbReference type="GO" id="GO:0005634">
    <property type="term" value="C:nucleus"/>
    <property type="evidence" value="ECO:0007669"/>
    <property type="project" value="UniProtKB-SubCell"/>
</dbReference>
<dbReference type="EMBL" id="KQ981727">
    <property type="protein sequence ID" value="KYN36881.1"/>
    <property type="molecule type" value="Genomic_DNA"/>
</dbReference>
<dbReference type="GO" id="GO:0046872">
    <property type="term" value="F:metal ion binding"/>
    <property type="evidence" value="ECO:0007669"/>
    <property type="project" value="UniProtKB-KW"/>
</dbReference>
<dbReference type="Pfam" id="PF00751">
    <property type="entry name" value="DM"/>
    <property type="match status" value="1"/>
</dbReference>
<evidence type="ECO:0000313" key="7">
    <source>
        <dbReference type="EMBL" id="KYN36881.1"/>
    </source>
</evidence>
<evidence type="ECO:0000256" key="3">
    <source>
        <dbReference type="ARBA" id="ARBA00023125"/>
    </source>
</evidence>
<keyword evidence="1 5" id="KW-0479">Metal-binding</keyword>
<reference evidence="7 8" key="1">
    <citation type="submission" date="2016-03" db="EMBL/GenBank/DDBJ databases">
        <title>Trachymyrmex septentrionalis WGS genome.</title>
        <authorList>
            <person name="Nygaard S."/>
            <person name="Hu H."/>
            <person name="Boomsma J."/>
            <person name="Zhang G."/>
        </authorList>
    </citation>
    <scope>NUCLEOTIDE SEQUENCE [LARGE SCALE GENOMIC DNA]</scope>
    <source>
        <strain evidence="7">Tsep2-gDNA-1</strain>
        <tissue evidence="7">Whole body</tissue>
    </source>
</reference>
<dbReference type="Gene3D" id="4.10.1040.10">
    <property type="entry name" value="DM DNA-binding domain"/>
    <property type="match status" value="1"/>
</dbReference>
<dbReference type="InterPro" id="IPR036407">
    <property type="entry name" value="DM_DNA-bd_sf"/>
</dbReference>
<comment type="subcellular location">
    <subcellularLocation>
        <location evidence="5">Nucleus</location>
    </subcellularLocation>
</comment>
<protein>
    <submittedName>
        <fullName evidence="7">Protein doublesex</fullName>
    </submittedName>
</protein>
<evidence type="ECO:0000313" key="8">
    <source>
        <dbReference type="Proteomes" id="UP000078541"/>
    </source>
</evidence>
<name>A0A195F924_9HYME</name>
<feature type="DNA-binding region" description="DM" evidence="5">
    <location>
        <begin position="26"/>
        <end position="73"/>
    </location>
</feature>
<accession>A0A195F924</accession>
<dbReference type="GO" id="GO:0007548">
    <property type="term" value="P:sex differentiation"/>
    <property type="evidence" value="ECO:0007669"/>
    <property type="project" value="TreeGrafter"/>
</dbReference>
<dbReference type="PANTHER" id="PTHR12322">
    <property type="entry name" value="DOUBLESEX AND MAB-3 RELATED TRANSCRIPTION FACTOR DMRT"/>
    <property type="match status" value="1"/>
</dbReference>
<dbReference type="AlphaFoldDB" id="A0A195F924"/>
<dbReference type="PANTHER" id="PTHR12322:SF53">
    <property type="entry name" value="DOUBLESEX-MAB RELATED 11E"/>
    <property type="match status" value="1"/>
</dbReference>
<evidence type="ECO:0000256" key="2">
    <source>
        <dbReference type="ARBA" id="ARBA00022833"/>
    </source>
</evidence>
<evidence type="ECO:0000256" key="5">
    <source>
        <dbReference type="PROSITE-ProRule" id="PRU00070"/>
    </source>
</evidence>
<gene>
    <name evidence="7" type="ORF">ALC56_08672</name>
</gene>
<proteinExistence type="predicted"/>
<keyword evidence="3 5" id="KW-0238">DNA-binding</keyword>
<organism evidence="7 8">
    <name type="scientific">Trachymyrmex septentrionalis</name>
    <dbReference type="NCBI Taxonomy" id="34720"/>
    <lineage>
        <taxon>Eukaryota</taxon>
        <taxon>Metazoa</taxon>
        <taxon>Ecdysozoa</taxon>
        <taxon>Arthropoda</taxon>
        <taxon>Hexapoda</taxon>
        <taxon>Insecta</taxon>
        <taxon>Pterygota</taxon>
        <taxon>Neoptera</taxon>
        <taxon>Endopterygota</taxon>
        <taxon>Hymenoptera</taxon>
        <taxon>Apocrita</taxon>
        <taxon>Aculeata</taxon>
        <taxon>Formicoidea</taxon>
        <taxon>Formicidae</taxon>
        <taxon>Myrmicinae</taxon>
        <taxon>Trachymyrmex</taxon>
    </lineage>
</organism>
<evidence type="ECO:0000256" key="1">
    <source>
        <dbReference type="ARBA" id="ARBA00022723"/>
    </source>
</evidence>
<keyword evidence="8" id="KW-1185">Reference proteome</keyword>
<feature type="domain" description="DM" evidence="6">
    <location>
        <begin position="26"/>
        <end position="73"/>
    </location>
</feature>
<dbReference type="InterPro" id="IPR001275">
    <property type="entry name" value="DM_DNA-bd"/>
</dbReference>
<keyword evidence="4 5" id="KW-0539">Nucleus</keyword>
<dbReference type="PROSITE" id="PS40000">
    <property type="entry name" value="DM_1"/>
    <property type="match status" value="1"/>
</dbReference>
<dbReference type="GO" id="GO:0000981">
    <property type="term" value="F:DNA-binding transcription factor activity, RNA polymerase II-specific"/>
    <property type="evidence" value="ECO:0007669"/>
    <property type="project" value="TreeGrafter"/>
</dbReference>
<dbReference type="STRING" id="34720.A0A195F924"/>
<dbReference type="PROSITE" id="PS50809">
    <property type="entry name" value="DM_2"/>
    <property type="match status" value="1"/>
</dbReference>
<dbReference type="Proteomes" id="UP000078541">
    <property type="component" value="Unassembled WGS sequence"/>
</dbReference>
<dbReference type="GO" id="GO:0000978">
    <property type="term" value="F:RNA polymerase II cis-regulatory region sequence-specific DNA binding"/>
    <property type="evidence" value="ECO:0007669"/>
    <property type="project" value="TreeGrafter"/>
</dbReference>
<dbReference type="InterPro" id="IPR026607">
    <property type="entry name" value="DMRT"/>
</dbReference>
<dbReference type="SMART" id="SM00301">
    <property type="entry name" value="DM"/>
    <property type="match status" value="1"/>
</dbReference>
<keyword evidence="2 5" id="KW-0862">Zinc</keyword>
<dbReference type="SUPFAM" id="SSF82927">
    <property type="entry name" value="Cysteine-rich DNA binding domain, (DM domain)"/>
    <property type="match status" value="1"/>
</dbReference>
<evidence type="ECO:0000256" key="4">
    <source>
        <dbReference type="ARBA" id="ARBA00023242"/>
    </source>
</evidence>
<sequence length="178" mass="20334">MGKAKKRISSLVDIPRTESGRKKPMCGRCDVHGLEIVLEGHKKYCKYQKCTCTDCYYFLAKQRIAADEIARKRANKLSKEKEINHEEVIVSDAHQQLNVILSCVSTSREGLKLMAHTKTCYRYLYLIRQKKTCGKITEKGSALIEPLMILTLTYIVKVMILSNLQQVLVSARSLLMNH</sequence>
<evidence type="ECO:0000259" key="6">
    <source>
        <dbReference type="PROSITE" id="PS50809"/>
    </source>
</evidence>